<proteinExistence type="predicted"/>
<evidence type="ECO:0000313" key="1">
    <source>
        <dbReference type="EMBL" id="KYO38594.1"/>
    </source>
</evidence>
<evidence type="ECO:0000313" key="2">
    <source>
        <dbReference type="Proteomes" id="UP000050525"/>
    </source>
</evidence>
<organism evidence="1 2">
    <name type="scientific">Alligator mississippiensis</name>
    <name type="common">American alligator</name>
    <dbReference type="NCBI Taxonomy" id="8496"/>
    <lineage>
        <taxon>Eukaryota</taxon>
        <taxon>Metazoa</taxon>
        <taxon>Chordata</taxon>
        <taxon>Craniata</taxon>
        <taxon>Vertebrata</taxon>
        <taxon>Euteleostomi</taxon>
        <taxon>Archelosauria</taxon>
        <taxon>Archosauria</taxon>
        <taxon>Crocodylia</taxon>
        <taxon>Alligatoridae</taxon>
        <taxon>Alligatorinae</taxon>
        <taxon>Alligator</taxon>
    </lineage>
</organism>
<dbReference type="EMBL" id="AKHW03002440">
    <property type="protein sequence ID" value="KYO38594.1"/>
    <property type="molecule type" value="Genomic_DNA"/>
</dbReference>
<dbReference type="AlphaFoldDB" id="A0A151NP81"/>
<keyword evidence="2" id="KW-1185">Reference proteome</keyword>
<accession>A0A151NP81</accession>
<comment type="caution">
    <text evidence="1">The sequence shown here is derived from an EMBL/GenBank/DDBJ whole genome shotgun (WGS) entry which is preliminary data.</text>
</comment>
<sequence length="106" mass="12237">MDHGRDRERISATNLYIWACLYGLIPKSRTAAKPRMTPVHLFEASFTLPVETGRRDHSANQRGLPFVWTLIFNPSRKYALKNEYKRRMKLSASALIPEEKHHAVSS</sequence>
<protein>
    <submittedName>
        <fullName evidence="1">Uncharacterized protein</fullName>
    </submittedName>
</protein>
<name>A0A151NP81_ALLMI</name>
<reference evidence="1 2" key="1">
    <citation type="journal article" date="2012" name="Genome Biol.">
        <title>Sequencing three crocodilian genomes to illuminate the evolution of archosaurs and amniotes.</title>
        <authorList>
            <person name="St John J.A."/>
            <person name="Braun E.L."/>
            <person name="Isberg S.R."/>
            <person name="Miles L.G."/>
            <person name="Chong A.Y."/>
            <person name="Gongora J."/>
            <person name="Dalzell P."/>
            <person name="Moran C."/>
            <person name="Bed'hom B."/>
            <person name="Abzhanov A."/>
            <person name="Burgess S.C."/>
            <person name="Cooksey A.M."/>
            <person name="Castoe T.A."/>
            <person name="Crawford N.G."/>
            <person name="Densmore L.D."/>
            <person name="Drew J.C."/>
            <person name="Edwards S.V."/>
            <person name="Faircloth B.C."/>
            <person name="Fujita M.K."/>
            <person name="Greenwold M.J."/>
            <person name="Hoffmann F.G."/>
            <person name="Howard J.M."/>
            <person name="Iguchi T."/>
            <person name="Janes D.E."/>
            <person name="Khan S.Y."/>
            <person name="Kohno S."/>
            <person name="de Koning A.J."/>
            <person name="Lance S.L."/>
            <person name="McCarthy F.M."/>
            <person name="McCormack J.E."/>
            <person name="Merchant M.E."/>
            <person name="Peterson D.G."/>
            <person name="Pollock D.D."/>
            <person name="Pourmand N."/>
            <person name="Raney B.J."/>
            <person name="Roessler K.A."/>
            <person name="Sanford J.R."/>
            <person name="Sawyer R.H."/>
            <person name="Schmidt C.J."/>
            <person name="Triplett E.W."/>
            <person name="Tuberville T.D."/>
            <person name="Venegas-Anaya M."/>
            <person name="Howard J.T."/>
            <person name="Jarvis E.D."/>
            <person name="Guillette L.J.Jr."/>
            <person name="Glenn T.C."/>
            <person name="Green R.E."/>
            <person name="Ray D.A."/>
        </authorList>
    </citation>
    <scope>NUCLEOTIDE SEQUENCE [LARGE SCALE GENOMIC DNA]</scope>
    <source>
        <strain evidence="1">KSC_2009_1</strain>
    </source>
</reference>
<gene>
    <name evidence="1" type="ORF">Y1Q_0023320</name>
</gene>
<dbReference type="Proteomes" id="UP000050525">
    <property type="component" value="Unassembled WGS sequence"/>
</dbReference>